<organism evidence="2 3">
    <name type="scientific">Telluria mixta</name>
    <dbReference type="NCBI Taxonomy" id="34071"/>
    <lineage>
        <taxon>Bacteria</taxon>
        <taxon>Pseudomonadati</taxon>
        <taxon>Pseudomonadota</taxon>
        <taxon>Betaproteobacteria</taxon>
        <taxon>Burkholderiales</taxon>
        <taxon>Oxalobacteraceae</taxon>
        <taxon>Telluria group</taxon>
        <taxon>Telluria</taxon>
    </lineage>
</organism>
<dbReference type="PANTHER" id="PTHR47237:SF2">
    <property type="entry name" value="BLL4206 PROTEIN"/>
    <property type="match status" value="1"/>
</dbReference>
<dbReference type="SUPFAM" id="SSF55729">
    <property type="entry name" value="Acyl-CoA N-acyltransferases (Nat)"/>
    <property type="match status" value="1"/>
</dbReference>
<dbReference type="Proteomes" id="UP001165263">
    <property type="component" value="Unassembled WGS sequence"/>
</dbReference>
<dbReference type="RefSeq" id="WP_259451533.1">
    <property type="nucleotide sequence ID" value="NZ_CP119520.1"/>
</dbReference>
<sequence length="287" mass="31157">MKNRTTDSAVQYRRMTADDLPAAHKLSLSVLWPHRLEDWKFVHGLGEGIVAEDETGVIGTVMCWLYGQDYASVGMVIVAPERQKAGIGRALMARIMRETGERNVLLHATAEHHAFCESLGFVRIGCVHQHQGSVFRTPFVLLGEGERIRPIGPRDEPALAALSRRALGRSSTVSLKHLMGVASLVAIDRYGELIGYAALRKFGLGHVIGPVVAPDAERAKALIAHWAGSRAGSFMRLDVPDASGLSPWLTDMGLVQVDATVPVLVRGEAPRPDPSMTRFALLSQSLG</sequence>
<gene>
    <name evidence="2" type="ORF">NX786_24505</name>
</gene>
<dbReference type="InterPro" id="IPR000182">
    <property type="entry name" value="GNAT_dom"/>
</dbReference>
<dbReference type="Gene3D" id="3.40.630.90">
    <property type="match status" value="1"/>
</dbReference>
<comment type="caution">
    <text evidence="2">The sequence shown here is derived from an EMBL/GenBank/DDBJ whole genome shotgun (WGS) entry which is preliminary data.</text>
</comment>
<evidence type="ECO:0000259" key="1">
    <source>
        <dbReference type="PROSITE" id="PS51186"/>
    </source>
</evidence>
<evidence type="ECO:0000313" key="2">
    <source>
        <dbReference type="EMBL" id="MCS0632500.1"/>
    </source>
</evidence>
<name>A0ABT2C538_9BURK</name>
<dbReference type="InterPro" id="IPR016181">
    <property type="entry name" value="Acyl_CoA_acyltransferase"/>
</dbReference>
<dbReference type="PANTHER" id="PTHR47237">
    <property type="entry name" value="SLL0310 PROTEIN"/>
    <property type="match status" value="1"/>
</dbReference>
<dbReference type="GO" id="GO:0016746">
    <property type="term" value="F:acyltransferase activity"/>
    <property type="evidence" value="ECO:0007669"/>
    <property type="project" value="UniProtKB-KW"/>
</dbReference>
<keyword evidence="2" id="KW-0012">Acyltransferase</keyword>
<reference evidence="2" key="1">
    <citation type="submission" date="2022-08" db="EMBL/GenBank/DDBJ databases">
        <title>Reclassification of Massilia species as members of the genera Telluria, Duganella, Pseudoduganella, Mokoshia gen. nov. and Zemynaea gen. nov. using orthogonal and non-orthogonal genome-based approaches.</title>
        <authorList>
            <person name="Bowman J.P."/>
        </authorList>
    </citation>
    <scope>NUCLEOTIDE SEQUENCE</scope>
    <source>
        <strain evidence="2">LMG 11547</strain>
    </source>
</reference>
<keyword evidence="2" id="KW-0808">Transferase</keyword>
<dbReference type="PROSITE" id="PS51186">
    <property type="entry name" value="GNAT"/>
    <property type="match status" value="1"/>
</dbReference>
<dbReference type="InterPro" id="IPR052729">
    <property type="entry name" value="Acyl/Acetyltrans_Enzymes"/>
</dbReference>
<protein>
    <submittedName>
        <fullName evidence="2">GNAT family N-acetyltransferase</fullName>
        <ecNumber evidence="2">2.3.1.-</ecNumber>
    </submittedName>
</protein>
<dbReference type="InterPro" id="IPR041496">
    <property type="entry name" value="YitH/HolE_GNAT"/>
</dbReference>
<feature type="domain" description="N-acetyltransferase" evidence="1">
    <location>
        <begin position="10"/>
        <end position="144"/>
    </location>
</feature>
<dbReference type="EC" id="2.3.1.-" evidence="2"/>
<dbReference type="EMBL" id="JANUHC010000010">
    <property type="protein sequence ID" value="MCS0632500.1"/>
    <property type="molecule type" value="Genomic_DNA"/>
</dbReference>
<keyword evidence="3" id="KW-1185">Reference proteome</keyword>
<accession>A0ABT2C538</accession>
<dbReference type="Gene3D" id="3.40.630.30">
    <property type="match status" value="1"/>
</dbReference>
<dbReference type="Pfam" id="PF18014">
    <property type="entry name" value="Acetyltransf_18"/>
    <property type="match status" value="1"/>
</dbReference>
<evidence type="ECO:0000313" key="3">
    <source>
        <dbReference type="Proteomes" id="UP001165263"/>
    </source>
</evidence>
<dbReference type="Pfam" id="PF13508">
    <property type="entry name" value="Acetyltransf_7"/>
    <property type="match status" value="1"/>
</dbReference>
<dbReference type="CDD" id="cd04301">
    <property type="entry name" value="NAT_SF"/>
    <property type="match status" value="1"/>
</dbReference>
<proteinExistence type="predicted"/>